<gene>
    <name evidence="2" type="ORF">HMPREF1064_02608</name>
</gene>
<organism evidence="2 3">
    <name type="scientific">Phocaeicola dorei CL02T12C06</name>
    <dbReference type="NCBI Taxonomy" id="997876"/>
    <lineage>
        <taxon>Bacteria</taxon>
        <taxon>Pseudomonadati</taxon>
        <taxon>Bacteroidota</taxon>
        <taxon>Bacteroidia</taxon>
        <taxon>Bacteroidales</taxon>
        <taxon>Bacteroidaceae</taxon>
        <taxon>Phocaeicola</taxon>
    </lineage>
</organism>
<dbReference type="Proteomes" id="UP000005974">
    <property type="component" value="Unassembled WGS sequence"/>
</dbReference>
<feature type="non-terminal residue" evidence="2">
    <location>
        <position position="118"/>
    </location>
</feature>
<evidence type="ECO:0000313" key="2">
    <source>
        <dbReference type="EMBL" id="EIY33315.1"/>
    </source>
</evidence>
<comment type="caution">
    <text evidence="2">The sequence shown here is derived from an EMBL/GenBank/DDBJ whole genome shotgun (WGS) entry which is preliminary data.</text>
</comment>
<dbReference type="AlphaFoldDB" id="I8W3W6"/>
<feature type="region of interest" description="Disordered" evidence="1">
    <location>
        <begin position="71"/>
        <end position="118"/>
    </location>
</feature>
<evidence type="ECO:0000256" key="1">
    <source>
        <dbReference type="SAM" id="MobiDB-lite"/>
    </source>
</evidence>
<dbReference type="EMBL" id="AGXJ01000043">
    <property type="protein sequence ID" value="EIY33315.1"/>
    <property type="molecule type" value="Genomic_DNA"/>
</dbReference>
<evidence type="ECO:0000313" key="3">
    <source>
        <dbReference type="Proteomes" id="UP000005974"/>
    </source>
</evidence>
<protein>
    <submittedName>
        <fullName evidence="2">Uncharacterized protein</fullName>
    </submittedName>
</protein>
<sequence>MTREEHADYVRWLKSLPRRKDHFRMPCPECSATRSNPKDPSFSVHITREGGWAKCFHCDFAIAWNEDEMWKREQKQQDRERQKQQKDASQHRNTSQHHDTASQQRNTSQHHDAASQHR</sequence>
<keyword evidence="3" id="KW-1185">Reference proteome</keyword>
<name>I8W3W6_9BACT</name>
<dbReference type="HOGENOM" id="CLU_2077857_0_0_10"/>
<feature type="compositionally biased region" description="Basic and acidic residues" evidence="1">
    <location>
        <begin position="109"/>
        <end position="118"/>
    </location>
</feature>
<proteinExistence type="predicted"/>
<accession>I8W3W6</accession>
<reference evidence="2 3" key="1">
    <citation type="submission" date="2012-02" db="EMBL/GenBank/DDBJ databases">
        <title>The Genome Sequence of Bacteroides dorei CL02T12C06.</title>
        <authorList>
            <consortium name="The Broad Institute Genome Sequencing Platform"/>
            <person name="Earl A."/>
            <person name="Ward D."/>
            <person name="Feldgarden M."/>
            <person name="Gevers D."/>
            <person name="Zitomersky N.L."/>
            <person name="Coyne M.J."/>
            <person name="Comstock L.E."/>
            <person name="Young S.K."/>
            <person name="Zeng Q."/>
            <person name="Gargeya S."/>
            <person name="Fitzgerald M."/>
            <person name="Haas B."/>
            <person name="Abouelleil A."/>
            <person name="Alvarado L."/>
            <person name="Arachchi H.M."/>
            <person name="Berlin A."/>
            <person name="Chapman S.B."/>
            <person name="Gearin G."/>
            <person name="Goldberg J."/>
            <person name="Griggs A."/>
            <person name="Gujja S."/>
            <person name="Hansen M."/>
            <person name="Heiman D."/>
            <person name="Howarth C."/>
            <person name="Larimer J."/>
            <person name="Lui A."/>
            <person name="MacDonald P.J.P."/>
            <person name="McCowen C."/>
            <person name="Montmayeur A."/>
            <person name="Murphy C."/>
            <person name="Neiman D."/>
            <person name="Pearson M."/>
            <person name="Priest M."/>
            <person name="Roberts A."/>
            <person name="Saif S."/>
            <person name="Shea T."/>
            <person name="Sisk P."/>
            <person name="Stolte C."/>
            <person name="Sykes S."/>
            <person name="Wortman J."/>
            <person name="Nusbaum C."/>
            <person name="Birren B."/>
        </authorList>
    </citation>
    <scope>NUCLEOTIDE SEQUENCE [LARGE SCALE GENOMIC DNA]</scope>
    <source>
        <strain evidence="2 3">CL02T12C06</strain>
    </source>
</reference>
<feature type="compositionally biased region" description="Basic and acidic residues" evidence="1">
    <location>
        <begin position="71"/>
        <end position="100"/>
    </location>
</feature>